<dbReference type="EMBL" id="JAPFFF010000014">
    <property type="protein sequence ID" value="KAK8870419.1"/>
    <property type="molecule type" value="Genomic_DNA"/>
</dbReference>
<name>A0ABR2IYU9_9EUKA</name>
<keyword evidence="4" id="KW-1185">Reference proteome</keyword>
<dbReference type="InterPro" id="IPR025742">
    <property type="entry name" value="CSTF2_hinge"/>
</dbReference>
<feature type="domain" description="Cleavage stimulation factor subunit 2 hinge" evidence="2">
    <location>
        <begin position="4"/>
        <end position="53"/>
    </location>
</feature>
<organism evidence="3 4">
    <name type="scientific">Tritrichomonas musculus</name>
    <dbReference type="NCBI Taxonomy" id="1915356"/>
    <lineage>
        <taxon>Eukaryota</taxon>
        <taxon>Metamonada</taxon>
        <taxon>Parabasalia</taxon>
        <taxon>Tritrichomonadida</taxon>
        <taxon>Tritrichomonadidae</taxon>
        <taxon>Tritrichomonas</taxon>
    </lineage>
</organism>
<accession>A0ABR2IYU9</accession>
<reference evidence="3 4" key="1">
    <citation type="submission" date="2024-04" db="EMBL/GenBank/DDBJ databases">
        <title>Tritrichomonas musculus Genome.</title>
        <authorList>
            <person name="Alves-Ferreira E."/>
            <person name="Grigg M."/>
            <person name="Lorenzi H."/>
            <person name="Galac M."/>
        </authorList>
    </citation>
    <scope>NUCLEOTIDE SEQUENCE [LARGE SCALE GENOMIC DNA]</scope>
    <source>
        <strain evidence="3 4">EAF2021</strain>
    </source>
</reference>
<protein>
    <recommendedName>
        <fullName evidence="2">Cleavage stimulation factor subunit 2 hinge domain-containing protein</fullName>
    </recommendedName>
</protein>
<feature type="region of interest" description="Disordered" evidence="1">
    <location>
        <begin position="101"/>
        <end position="194"/>
    </location>
</feature>
<evidence type="ECO:0000313" key="4">
    <source>
        <dbReference type="Proteomes" id="UP001470230"/>
    </source>
</evidence>
<feature type="compositionally biased region" description="Low complexity" evidence="1">
    <location>
        <begin position="155"/>
        <end position="174"/>
    </location>
</feature>
<comment type="caution">
    <text evidence="3">The sequence shown here is derived from an EMBL/GenBank/DDBJ whole genome shotgun (WGS) entry which is preliminary data.</text>
</comment>
<dbReference type="Proteomes" id="UP001470230">
    <property type="component" value="Unassembled WGS sequence"/>
</dbReference>
<gene>
    <name evidence="3" type="ORF">M9Y10_008301</name>
</gene>
<feature type="compositionally biased region" description="Polar residues" evidence="1">
    <location>
        <begin position="101"/>
        <end position="112"/>
    </location>
</feature>
<evidence type="ECO:0000313" key="3">
    <source>
        <dbReference type="EMBL" id="KAK8870419.1"/>
    </source>
</evidence>
<evidence type="ECO:0000259" key="2">
    <source>
        <dbReference type="Pfam" id="PF14327"/>
    </source>
</evidence>
<sequence>MSGADQILKTLQNMDVQRLTKILSEAKNWIDQSYEQARDQLLDSPQLAYALYHIPEILDQKYQDIESGVDSFGNQRFQNSQSTLYPNQYRNSQMQGVFLDFQSNNDNNSAEQQDQEQVHQKSQPVPPPQAPQQPMTIPVQSSYDSIPPPPPPQQQQPQNVYYPPQSNMYDQMYQPLPPQYQYPPNYGESSPQMQYQNQPQISYSYGPVNPQEYAPTYEGASQSEEMEEFRNIALGLTEEEVKQLPDEEIKQKVIKIRNEEFARQQQMQHNPPQQP</sequence>
<dbReference type="Pfam" id="PF14327">
    <property type="entry name" value="CSTF2_hinge"/>
    <property type="match status" value="1"/>
</dbReference>
<evidence type="ECO:0000256" key="1">
    <source>
        <dbReference type="SAM" id="MobiDB-lite"/>
    </source>
</evidence>
<proteinExistence type="predicted"/>